<dbReference type="AlphaFoldDB" id="A0AAV4ACB1"/>
<gene>
    <name evidence="2" type="ORF">PoB_003177400</name>
</gene>
<reference evidence="2 3" key="1">
    <citation type="journal article" date="2021" name="Elife">
        <title>Chloroplast acquisition without the gene transfer in kleptoplastic sea slugs, Plakobranchus ocellatus.</title>
        <authorList>
            <person name="Maeda T."/>
            <person name="Takahashi S."/>
            <person name="Yoshida T."/>
            <person name="Shimamura S."/>
            <person name="Takaki Y."/>
            <person name="Nagai Y."/>
            <person name="Toyoda A."/>
            <person name="Suzuki Y."/>
            <person name="Arimoto A."/>
            <person name="Ishii H."/>
            <person name="Satoh N."/>
            <person name="Nishiyama T."/>
            <person name="Hasebe M."/>
            <person name="Maruyama T."/>
            <person name="Minagawa J."/>
            <person name="Obokata J."/>
            <person name="Shigenobu S."/>
        </authorList>
    </citation>
    <scope>NUCLEOTIDE SEQUENCE [LARGE SCALE GENOMIC DNA]</scope>
</reference>
<sequence length="334" mass="37490">MDQTASISSVKQNDSDKNNFQNSRIISQRLAAVKGDGEKANDIFVHGDVNCQQHVIYFGGDVQDYPENMVGNNARHIQWNTEKTTTLLHSKFPSSLVFAIKAKSMHLKTLALYSNFVELKNDCGSPVHCSAYGAIRHLRLLYKSACQIVAATCREQERNREGRNSVLSTEVDKNNAIISNTVSEKVQESGCAAHDQNVPISIVAFSKGCVVLNQMVFELQTNQDIEAKEFLSRISDLYWLDGGHNGGDISRSNEHTYITEPHLVKSLADLRCQIHVDVTPYQIHDPNRPWLGKHYRRFCQLLRAAGVKLHGEVHFGQEAGSLENHFKVLEAFKV</sequence>
<evidence type="ECO:0000256" key="1">
    <source>
        <dbReference type="SAM" id="MobiDB-lite"/>
    </source>
</evidence>
<dbReference type="Pfam" id="PF10561">
    <property type="entry name" value="C2orf69"/>
    <property type="match status" value="1"/>
</dbReference>
<comment type="caution">
    <text evidence="2">The sequence shown here is derived from an EMBL/GenBank/DDBJ whole genome shotgun (WGS) entry which is preliminary data.</text>
</comment>
<name>A0AAV4ACB1_9GAST</name>
<dbReference type="EMBL" id="BLXT01003747">
    <property type="protein sequence ID" value="GFO05269.1"/>
    <property type="molecule type" value="Genomic_DNA"/>
</dbReference>
<dbReference type="Proteomes" id="UP000735302">
    <property type="component" value="Unassembled WGS sequence"/>
</dbReference>
<feature type="region of interest" description="Disordered" evidence="1">
    <location>
        <begin position="1"/>
        <end position="21"/>
    </location>
</feature>
<dbReference type="InterPro" id="IPR018881">
    <property type="entry name" value="C2orf69_mit"/>
</dbReference>
<proteinExistence type="predicted"/>
<dbReference type="PANTHER" id="PTHR31296">
    <property type="entry name" value="UPF0565 PROTEIN C2ORF69"/>
    <property type="match status" value="1"/>
</dbReference>
<dbReference type="GO" id="GO:0005739">
    <property type="term" value="C:mitochondrion"/>
    <property type="evidence" value="ECO:0007669"/>
    <property type="project" value="TreeGrafter"/>
</dbReference>
<evidence type="ECO:0000313" key="2">
    <source>
        <dbReference type="EMBL" id="GFO05269.1"/>
    </source>
</evidence>
<evidence type="ECO:0000313" key="3">
    <source>
        <dbReference type="Proteomes" id="UP000735302"/>
    </source>
</evidence>
<accession>A0AAV4ACB1</accession>
<protein>
    <submittedName>
        <fullName evidence="2">Upf0565 protein c2orf69 homolog</fullName>
    </submittedName>
</protein>
<keyword evidence="3" id="KW-1185">Reference proteome</keyword>
<organism evidence="2 3">
    <name type="scientific">Plakobranchus ocellatus</name>
    <dbReference type="NCBI Taxonomy" id="259542"/>
    <lineage>
        <taxon>Eukaryota</taxon>
        <taxon>Metazoa</taxon>
        <taxon>Spiralia</taxon>
        <taxon>Lophotrochozoa</taxon>
        <taxon>Mollusca</taxon>
        <taxon>Gastropoda</taxon>
        <taxon>Heterobranchia</taxon>
        <taxon>Euthyneura</taxon>
        <taxon>Panpulmonata</taxon>
        <taxon>Sacoglossa</taxon>
        <taxon>Placobranchoidea</taxon>
        <taxon>Plakobranchidae</taxon>
        <taxon>Plakobranchus</taxon>
    </lineage>
</organism>
<dbReference type="PANTHER" id="PTHR31296:SF1">
    <property type="entry name" value="MITOCHONDRIAL PROTEIN C2ORF69"/>
    <property type="match status" value="1"/>
</dbReference>